<dbReference type="OrthoDB" id="4207594at2759"/>
<keyword evidence="3" id="KW-0539">Nucleus</keyword>
<dbReference type="InterPro" id="IPR022023">
    <property type="entry name" value="U1snRNP70_N"/>
</dbReference>
<keyword evidence="2 5" id="KW-0694">RNA-binding</keyword>
<dbReference type="InterPro" id="IPR035979">
    <property type="entry name" value="RBD_domain_sf"/>
</dbReference>
<evidence type="ECO:0000256" key="6">
    <source>
        <dbReference type="SAM" id="MobiDB-lite"/>
    </source>
</evidence>
<evidence type="ECO:0000256" key="5">
    <source>
        <dbReference type="PROSITE-ProRule" id="PRU00176"/>
    </source>
</evidence>
<dbReference type="GO" id="GO:0071004">
    <property type="term" value="C:U2-type prespliceosome"/>
    <property type="evidence" value="ECO:0007669"/>
    <property type="project" value="TreeGrafter"/>
</dbReference>
<dbReference type="InterPro" id="IPR000504">
    <property type="entry name" value="RRM_dom"/>
</dbReference>
<keyword evidence="4" id="KW-0687">Ribonucleoprotein</keyword>
<feature type="compositionally biased region" description="Gly residues" evidence="6">
    <location>
        <begin position="226"/>
        <end position="245"/>
    </location>
</feature>
<dbReference type="GO" id="GO:0030619">
    <property type="term" value="F:U1 snRNA binding"/>
    <property type="evidence" value="ECO:0007669"/>
    <property type="project" value="InterPro"/>
</dbReference>
<keyword evidence="9" id="KW-1185">Reference proteome</keyword>
<sequence>MTDKLPPPLLALFQPRPPLRYVTPIDRAPEDCKKSTLGGVAQYLPQLKDYEEEHPYNATESWIQRKLRQKQETREKIESLLNEGLQAYDPPNDAQARGDPFKTLFVSRLSYDIKDSDLEREFGRFGPIERIRIVKDTVTPKGSKKPHRGYAFIVYEREKDMKAAYKETDGIRIKDRRVLVDVERGRTVKGWKPRRFGGGLGGRGYTKALPSRPIGPGSFGAPPSGPGGFGGGFRGGFGGGRGFKGGFRNERFGGPRGGVGYQGGRNGFGGQAPPNAPSGPGGGRSGGFGGRYDRDRGATGSNREPIRPRDGVSDRDRRDDRDRDGGERHRDRDRDSHRYRDRDRDRDRGDRYGGRDDHGRKRHHEDDAYDDPRSKRRY</sequence>
<evidence type="ECO:0000256" key="4">
    <source>
        <dbReference type="ARBA" id="ARBA00023274"/>
    </source>
</evidence>
<dbReference type="AlphaFoldDB" id="A0A5N6ZHN9"/>
<evidence type="ECO:0000256" key="1">
    <source>
        <dbReference type="ARBA" id="ARBA00004123"/>
    </source>
</evidence>
<dbReference type="SMART" id="SM00360">
    <property type="entry name" value="RRM"/>
    <property type="match status" value="1"/>
</dbReference>
<dbReference type="GO" id="GO:0071011">
    <property type="term" value="C:precatalytic spliceosome"/>
    <property type="evidence" value="ECO:0007669"/>
    <property type="project" value="TreeGrafter"/>
</dbReference>
<dbReference type="Pfam" id="PF12220">
    <property type="entry name" value="U1snRNP70_N"/>
    <property type="match status" value="1"/>
</dbReference>
<dbReference type="InterPro" id="IPR034143">
    <property type="entry name" value="snRNP70_RRM"/>
</dbReference>
<evidence type="ECO:0000256" key="3">
    <source>
        <dbReference type="ARBA" id="ARBA00023242"/>
    </source>
</evidence>
<feature type="domain" description="RRM" evidence="7">
    <location>
        <begin position="102"/>
        <end position="185"/>
    </location>
</feature>
<proteinExistence type="predicted"/>
<feature type="region of interest" description="Disordered" evidence="6">
    <location>
        <begin position="193"/>
        <end position="378"/>
    </location>
</feature>
<gene>
    <name evidence="8" type="ORF">BDV28DRAFT_64906</name>
</gene>
<dbReference type="CDD" id="cd12236">
    <property type="entry name" value="RRM_snRNP70"/>
    <property type="match status" value="1"/>
</dbReference>
<accession>A0A5N6ZHN9</accession>
<protein>
    <submittedName>
        <fullName evidence="8">U1 small nuclear ribonucleo protein of 70kDa MW N terminal-domain-containing protein</fullName>
    </submittedName>
</protein>
<evidence type="ECO:0000259" key="7">
    <source>
        <dbReference type="PROSITE" id="PS50102"/>
    </source>
</evidence>
<dbReference type="GO" id="GO:0000398">
    <property type="term" value="P:mRNA splicing, via spliceosome"/>
    <property type="evidence" value="ECO:0007669"/>
    <property type="project" value="TreeGrafter"/>
</dbReference>
<dbReference type="PROSITE" id="PS50102">
    <property type="entry name" value="RRM"/>
    <property type="match status" value="1"/>
</dbReference>
<dbReference type="Proteomes" id="UP000327118">
    <property type="component" value="Unassembled WGS sequence"/>
</dbReference>
<organism evidence="8 9">
    <name type="scientific">Aspergillus coremiiformis</name>
    <dbReference type="NCBI Taxonomy" id="138285"/>
    <lineage>
        <taxon>Eukaryota</taxon>
        <taxon>Fungi</taxon>
        <taxon>Dikarya</taxon>
        <taxon>Ascomycota</taxon>
        <taxon>Pezizomycotina</taxon>
        <taxon>Eurotiomycetes</taxon>
        <taxon>Eurotiomycetidae</taxon>
        <taxon>Eurotiales</taxon>
        <taxon>Aspergillaceae</taxon>
        <taxon>Aspergillus</taxon>
        <taxon>Aspergillus subgen. Circumdati</taxon>
    </lineage>
</organism>
<dbReference type="InterPro" id="IPR051183">
    <property type="entry name" value="U1_U11-U12_snRNP_70-35kDa"/>
</dbReference>
<dbReference type="FunFam" id="3.30.70.330:FF:000298">
    <property type="entry name" value="U1 small nuclear ribonucleoprotein 70 kDa"/>
    <property type="match status" value="1"/>
</dbReference>
<dbReference type="Gene3D" id="3.30.70.330">
    <property type="match status" value="1"/>
</dbReference>
<feature type="compositionally biased region" description="Gly residues" evidence="6">
    <location>
        <begin position="254"/>
        <end position="270"/>
    </location>
</feature>
<dbReference type="GO" id="GO:0003729">
    <property type="term" value="F:mRNA binding"/>
    <property type="evidence" value="ECO:0007669"/>
    <property type="project" value="TreeGrafter"/>
</dbReference>
<feature type="compositionally biased region" description="Gly residues" evidence="6">
    <location>
        <begin position="279"/>
        <end position="290"/>
    </location>
</feature>
<dbReference type="PANTHER" id="PTHR13952:SF5">
    <property type="entry name" value="U1 SMALL NUCLEAR RIBONUCLEOPROTEIN 70 KDA"/>
    <property type="match status" value="1"/>
</dbReference>
<dbReference type="PANTHER" id="PTHR13952">
    <property type="entry name" value="U1 SMALL NUCLEAR RIBONUCLEOPROTEIN 70 KD"/>
    <property type="match status" value="1"/>
</dbReference>
<reference evidence="9" key="1">
    <citation type="submission" date="2019-04" db="EMBL/GenBank/DDBJ databases">
        <title>Friends and foes A comparative genomics studyof 23 Aspergillus species from section Flavi.</title>
        <authorList>
            <consortium name="DOE Joint Genome Institute"/>
            <person name="Kjaerbolling I."/>
            <person name="Vesth T."/>
            <person name="Frisvad J.C."/>
            <person name="Nybo J.L."/>
            <person name="Theobald S."/>
            <person name="Kildgaard S."/>
            <person name="Isbrandt T."/>
            <person name="Kuo A."/>
            <person name="Sato A."/>
            <person name="Lyhne E.K."/>
            <person name="Kogle M.E."/>
            <person name="Wiebenga A."/>
            <person name="Kun R.S."/>
            <person name="Lubbers R.J."/>
            <person name="Makela M.R."/>
            <person name="Barry K."/>
            <person name="Chovatia M."/>
            <person name="Clum A."/>
            <person name="Daum C."/>
            <person name="Haridas S."/>
            <person name="He G."/>
            <person name="LaButti K."/>
            <person name="Lipzen A."/>
            <person name="Mondo S."/>
            <person name="Riley R."/>
            <person name="Salamov A."/>
            <person name="Simmons B.A."/>
            <person name="Magnuson J.K."/>
            <person name="Henrissat B."/>
            <person name="Mortensen U.H."/>
            <person name="Larsen T.O."/>
            <person name="Devries R.P."/>
            <person name="Grigoriev I.V."/>
            <person name="Machida M."/>
            <person name="Baker S.E."/>
            <person name="Andersen M.R."/>
        </authorList>
    </citation>
    <scope>NUCLEOTIDE SEQUENCE [LARGE SCALE GENOMIC DNA]</scope>
    <source>
        <strain evidence="9">CBS 553.77</strain>
    </source>
</reference>
<evidence type="ECO:0000313" key="9">
    <source>
        <dbReference type="Proteomes" id="UP000327118"/>
    </source>
</evidence>
<evidence type="ECO:0000256" key="2">
    <source>
        <dbReference type="ARBA" id="ARBA00022884"/>
    </source>
</evidence>
<comment type="subcellular location">
    <subcellularLocation>
        <location evidence="1">Nucleus</location>
    </subcellularLocation>
</comment>
<dbReference type="InterPro" id="IPR012677">
    <property type="entry name" value="Nucleotide-bd_a/b_plait_sf"/>
</dbReference>
<dbReference type="SUPFAM" id="SSF54928">
    <property type="entry name" value="RNA-binding domain, RBD"/>
    <property type="match status" value="1"/>
</dbReference>
<evidence type="ECO:0000313" key="8">
    <source>
        <dbReference type="EMBL" id="KAE8356713.1"/>
    </source>
</evidence>
<dbReference type="Pfam" id="PF00076">
    <property type="entry name" value="RRM_1"/>
    <property type="match status" value="1"/>
</dbReference>
<feature type="compositionally biased region" description="Basic and acidic residues" evidence="6">
    <location>
        <begin position="304"/>
        <end position="378"/>
    </location>
</feature>
<dbReference type="GO" id="GO:0005685">
    <property type="term" value="C:U1 snRNP"/>
    <property type="evidence" value="ECO:0007669"/>
    <property type="project" value="TreeGrafter"/>
</dbReference>
<name>A0A5N6ZHN9_9EURO</name>
<dbReference type="EMBL" id="ML739035">
    <property type="protein sequence ID" value="KAE8356713.1"/>
    <property type="molecule type" value="Genomic_DNA"/>
</dbReference>